<organism evidence="3">
    <name type="scientific">mine drainage metagenome</name>
    <dbReference type="NCBI Taxonomy" id="410659"/>
    <lineage>
        <taxon>unclassified sequences</taxon>
        <taxon>metagenomes</taxon>
        <taxon>ecological metagenomes</taxon>
    </lineage>
</organism>
<dbReference type="PANTHER" id="PTHR46568">
    <property type="entry name" value="ALKYLDIHYDROXYACETONEPHOSPHATE SYNTHASE, PEROXISOMAL"/>
    <property type="match status" value="1"/>
</dbReference>
<dbReference type="Gene3D" id="3.30.465.10">
    <property type="match status" value="1"/>
</dbReference>
<dbReference type="PANTHER" id="PTHR46568:SF1">
    <property type="entry name" value="ALKYLDIHYDROXYACETONEPHOSPHATE SYNTHASE, PEROXISOMAL"/>
    <property type="match status" value="1"/>
</dbReference>
<sequence length="167" mass="17457">LALDLTGLDRVLDVDPVAGQVSVEAGVFGPDLEAALAPHGLTLGHRPQSFDLSTVGGWLATSGAGQYSNRYGTIAEMVREIDVVLASGELVHLGSRAPRRAVGPELRALFVGSEGALGVITRATLVVRRAPASEQRGAWAFATFDAGLEACRRIVQRGAAPAVARLY</sequence>
<feature type="non-terminal residue" evidence="3">
    <location>
        <position position="1"/>
    </location>
</feature>
<dbReference type="InterPro" id="IPR025650">
    <property type="entry name" value="Alkyl-DHAP_Synthase"/>
</dbReference>
<evidence type="ECO:0000256" key="1">
    <source>
        <dbReference type="ARBA" id="ARBA00008000"/>
    </source>
</evidence>
<dbReference type="PROSITE" id="PS51387">
    <property type="entry name" value="FAD_PCMH"/>
    <property type="match status" value="1"/>
</dbReference>
<reference evidence="3" key="1">
    <citation type="submission" date="2013-08" db="EMBL/GenBank/DDBJ databases">
        <authorList>
            <person name="Mendez C."/>
            <person name="Richter M."/>
            <person name="Ferrer M."/>
            <person name="Sanchez J."/>
        </authorList>
    </citation>
    <scope>NUCLEOTIDE SEQUENCE</scope>
</reference>
<dbReference type="GO" id="GO:0008609">
    <property type="term" value="F:alkylglycerone-phosphate synthase activity"/>
    <property type="evidence" value="ECO:0007669"/>
    <property type="project" value="InterPro"/>
</dbReference>
<dbReference type="InterPro" id="IPR016166">
    <property type="entry name" value="FAD-bd_PCMH"/>
</dbReference>
<dbReference type="InterPro" id="IPR016169">
    <property type="entry name" value="FAD-bd_PCMH_sub2"/>
</dbReference>
<dbReference type="GO" id="GO:0008610">
    <property type="term" value="P:lipid biosynthetic process"/>
    <property type="evidence" value="ECO:0007669"/>
    <property type="project" value="InterPro"/>
</dbReference>
<comment type="similarity">
    <text evidence="1">Belongs to the FAD-binding oxidoreductase/transferase type 4 family.</text>
</comment>
<reference evidence="3" key="2">
    <citation type="journal article" date="2014" name="ISME J.">
        <title>Microbial stratification in low pH oxic and suboxic macroscopic growths along an acid mine drainage.</title>
        <authorList>
            <person name="Mendez-Garcia C."/>
            <person name="Mesa V."/>
            <person name="Sprenger R.R."/>
            <person name="Richter M."/>
            <person name="Diez M.S."/>
            <person name="Solano J."/>
            <person name="Bargiela R."/>
            <person name="Golyshina O.V."/>
            <person name="Manteca A."/>
            <person name="Ramos J.L."/>
            <person name="Gallego J.R."/>
            <person name="Llorente I."/>
            <person name="Martins Dos Santos V.A."/>
            <person name="Jensen O.N."/>
            <person name="Pelaez A.I."/>
            <person name="Sanchez J."/>
            <person name="Ferrer M."/>
        </authorList>
    </citation>
    <scope>NUCLEOTIDE SEQUENCE</scope>
</reference>
<dbReference type="GO" id="GO:0071949">
    <property type="term" value="F:FAD binding"/>
    <property type="evidence" value="ECO:0007669"/>
    <property type="project" value="InterPro"/>
</dbReference>
<accession>T1ANP7</accession>
<proteinExistence type="inferred from homology"/>
<gene>
    <name evidence="3" type="ORF">B2A_09766</name>
</gene>
<dbReference type="Gene3D" id="3.30.70.3450">
    <property type="match status" value="1"/>
</dbReference>
<dbReference type="InterPro" id="IPR036318">
    <property type="entry name" value="FAD-bd_PCMH-like_sf"/>
</dbReference>
<dbReference type="EMBL" id="AUZZ01007061">
    <property type="protein sequence ID" value="EQD43690.1"/>
    <property type="molecule type" value="Genomic_DNA"/>
</dbReference>
<dbReference type="SUPFAM" id="SSF56176">
    <property type="entry name" value="FAD-binding/transporter-associated domain-like"/>
    <property type="match status" value="1"/>
</dbReference>
<comment type="caution">
    <text evidence="3">The sequence shown here is derived from an EMBL/GenBank/DDBJ whole genome shotgun (WGS) entry which is preliminary data.</text>
</comment>
<feature type="domain" description="FAD-binding PCMH-type" evidence="2">
    <location>
        <begin position="1"/>
        <end position="130"/>
    </location>
</feature>
<evidence type="ECO:0000259" key="2">
    <source>
        <dbReference type="PROSITE" id="PS51387"/>
    </source>
</evidence>
<protein>
    <submittedName>
        <fullName evidence="3">FAD linked oxidase domain-containing protein</fullName>
    </submittedName>
</protein>
<dbReference type="InterPro" id="IPR006094">
    <property type="entry name" value="Oxid_FAD_bind_N"/>
</dbReference>
<feature type="non-terminal residue" evidence="3">
    <location>
        <position position="167"/>
    </location>
</feature>
<evidence type="ECO:0000313" key="3">
    <source>
        <dbReference type="EMBL" id="EQD43690.1"/>
    </source>
</evidence>
<name>T1ANP7_9ZZZZ</name>
<dbReference type="AlphaFoldDB" id="T1ANP7"/>
<dbReference type="Pfam" id="PF01565">
    <property type="entry name" value="FAD_binding_4"/>
    <property type="match status" value="1"/>
</dbReference>